<keyword evidence="2" id="KW-1185">Reference proteome</keyword>
<name>L8JUL9_9BACT</name>
<gene>
    <name evidence="1" type="ORF">C900_01480</name>
</gene>
<dbReference type="Proteomes" id="UP000011135">
    <property type="component" value="Unassembled WGS sequence"/>
</dbReference>
<organism evidence="1 2">
    <name type="scientific">Fulvivirga imtechensis AK7</name>
    <dbReference type="NCBI Taxonomy" id="1237149"/>
    <lineage>
        <taxon>Bacteria</taxon>
        <taxon>Pseudomonadati</taxon>
        <taxon>Bacteroidota</taxon>
        <taxon>Cytophagia</taxon>
        <taxon>Cytophagales</taxon>
        <taxon>Fulvivirgaceae</taxon>
        <taxon>Fulvivirga</taxon>
    </lineage>
</organism>
<proteinExistence type="predicted"/>
<dbReference type="AlphaFoldDB" id="L8JUL9"/>
<comment type="caution">
    <text evidence="1">The sequence shown here is derived from an EMBL/GenBank/DDBJ whole genome shotgun (WGS) entry which is preliminary data.</text>
</comment>
<evidence type="ECO:0000313" key="2">
    <source>
        <dbReference type="Proteomes" id="UP000011135"/>
    </source>
</evidence>
<accession>L8JUL9</accession>
<reference evidence="1 2" key="1">
    <citation type="submission" date="2012-12" db="EMBL/GenBank/DDBJ databases">
        <title>Genome assembly of Fulvivirga imtechensis AK7.</title>
        <authorList>
            <person name="Nupur N."/>
            <person name="Khatri I."/>
            <person name="Kumar R."/>
            <person name="Subramanian S."/>
            <person name="Pinnaka A."/>
        </authorList>
    </citation>
    <scope>NUCLEOTIDE SEQUENCE [LARGE SCALE GENOMIC DNA]</scope>
    <source>
        <strain evidence="1 2">AK7</strain>
    </source>
</reference>
<sequence length="47" mass="5304">MDKQKLEIHSHFGTHDGQEHGLICKECNDGIMGRHPEANRSGVVEYV</sequence>
<dbReference type="EMBL" id="AMZN01000021">
    <property type="protein sequence ID" value="ELR72485.1"/>
    <property type="molecule type" value="Genomic_DNA"/>
</dbReference>
<evidence type="ECO:0000313" key="1">
    <source>
        <dbReference type="EMBL" id="ELR72485.1"/>
    </source>
</evidence>
<protein>
    <submittedName>
        <fullName evidence="1">Uncharacterized protein</fullName>
    </submittedName>
</protein>